<sequence>MRSDRFGLRFIIAERSMNKLTIKVCPVCGSTHIERAMTCIDHYASSEAFYLCRCQDCSFLFTQDFPVEAEIGRYYETPDYISHSDTKKGLMNRVYHWVRSYMLGRKARLVAREAHRKTGRLLDIGTGTGYFADTMKRRGWEVEAVEKNVQARGFAKEHFDLDVKPDTALQDFTPGSFDVITLWHVMEHLEHLNETWDTLNNLLTEKGVLIIAVPNCSSYDAKKYGAHWAAYDVPRHLWHFTPGTIQRLGVKHDFILAAHHPMPFDAFYVSMLSEKYMGHSLTFFRGVFSGTLAWFSALGRKEQSSSMIYVFRKKQK</sequence>
<organism evidence="1 2">
    <name type="scientific">Bacteroides stercorirosoris</name>
    <dbReference type="NCBI Taxonomy" id="871324"/>
    <lineage>
        <taxon>Bacteria</taxon>
        <taxon>Pseudomonadati</taxon>
        <taxon>Bacteroidota</taxon>
        <taxon>Bacteroidia</taxon>
        <taxon>Bacteroidales</taxon>
        <taxon>Bacteroidaceae</taxon>
        <taxon>Bacteroides</taxon>
    </lineage>
</organism>
<evidence type="ECO:0000313" key="1">
    <source>
        <dbReference type="EMBL" id="SHJ59798.1"/>
    </source>
</evidence>
<dbReference type="Gene3D" id="3.40.50.150">
    <property type="entry name" value="Vaccinia Virus protein VP39"/>
    <property type="match status" value="1"/>
</dbReference>
<protein>
    <submittedName>
        <fullName evidence="1">Methyltransferase domain-containing protein</fullName>
    </submittedName>
</protein>
<dbReference type="GO" id="GO:0008168">
    <property type="term" value="F:methyltransferase activity"/>
    <property type="evidence" value="ECO:0007669"/>
    <property type="project" value="UniProtKB-KW"/>
</dbReference>
<keyword evidence="1" id="KW-0808">Transferase</keyword>
<accession>A0A1M6KLG1</accession>
<dbReference type="CDD" id="cd02440">
    <property type="entry name" value="AdoMet_MTases"/>
    <property type="match status" value="1"/>
</dbReference>
<dbReference type="Pfam" id="PF13489">
    <property type="entry name" value="Methyltransf_23"/>
    <property type="match status" value="1"/>
</dbReference>
<dbReference type="GO" id="GO:0032259">
    <property type="term" value="P:methylation"/>
    <property type="evidence" value="ECO:0007669"/>
    <property type="project" value="UniProtKB-KW"/>
</dbReference>
<gene>
    <name evidence="1" type="ORF">SAMN05444350_13839</name>
</gene>
<name>A0A1M6KLG1_9BACE</name>
<reference evidence="2" key="1">
    <citation type="submission" date="2016-11" db="EMBL/GenBank/DDBJ databases">
        <authorList>
            <person name="Varghese N."/>
            <person name="Submissions S."/>
        </authorList>
    </citation>
    <scope>NUCLEOTIDE SEQUENCE [LARGE SCALE GENOMIC DNA]</scope>
    <source>
        <strain evidence="2">DSM 26884</strain>
    </source>
</reference>
<dbReference type="eggNOG" id="COG2227">
    <property type="taxonomic scope" value="Bacteria"/>
</dbReference>
<dbReference type="AlphaFoldDB" id="A0A1M6KLG1"/>
<evidence type="ECO:0000313" key="2">
    <source>
        <dbReference type="Proteomes" id="UP000184192"/>
    </source>
</evidence>
<dbReference type="PANTHER" id="PTHR43861">
    <property type="entry name" value="TRANS-ACONITATE 2-METHYLTRANSFERASE-RELATED"/>
    <property type="match status" value="1"/>
</dbReference>
<dbReference type="Proteomes" id="UP000184192">
    <property type="component" value="Unassembled WGS sequence"/>
</dbReference>
<dbReference type="SUPFAM" id="SSF53335">
    <property type="entry name" value="S-adenosyl-L-methionine-dependent methyltransferases"/>
    <property type="match status" value="1"/>
</dbReference>
<dbReference type="EMBL" id="FQZN01000038">
    <property type="protein sequence ID" value="SHJ59798.1"/>
    <property type="molecule type" value="Genomic_DNA"/>
</dbReference>
<keyword evidence="1" id="KW-0489">Methyltransferase</keyword>
<dbReference type="InterPro" id="IPR029063">
    <property type="entry name" value="SAM-dependent_MTases_sf"/>
</dbReference>
<dbReference type="PANTHER" id="PTHR43861:SF6">
    <property type="entry name" value="METHYLTRANSFERASE TYPE 11"/>
    <property type="match status" value="1"/>
</dbReference>
<proteinExistence type="predicted"/>
<keyword evidence="2" id="KW-1185">Reference proteome</keyword>